<accession>A0A1Y1IFG5</accession>
<dbReference type="EMBL" id="DF237265">
    <property type="protein sequence ID" value="GAQ86848.1"/>
    <property type="molecule type" value="Genomic_DNA"/>
</dbReference>
<dbReference type="Proteomes" id="UP000054558">
    <property type="component" value="Unassembled WGS sequence"/>
</dbReference>
<feature type="compositionally biased region" description="Basic residues" evidence="1">
    <location>
        <begin position="187"/>
        <end position="203"/>
    </location>
</feature>
<gene>
    <name evidence="2" type="ORF">KFL_003160010</name>
</gene>
<dbReference type="AlphaFoldDB" id="A0A1Y1IFG5"/>
<feature type="compositionally biased region" description="Basic and acidic residues" evidence="1">
    <location>
        <begin position="47"/>
        <end position="74"/>
    </location>
</feature>
<reference evidence="2 3" key="1">
    <citation type="journal article" date="2014" name="Nat. Commun.">
        <title>Klebsormidium flaccidum genome reveals primary factors for plant terrestrial adaptation.</title>
        <authorList>
            <person name="Hori K."/>
            <person name="Maruyama F."/>
            <person name="Fujisawa T."/>
            <person name="Togashi T."/>
            <person name="Yamamoto N."/>
            <person name="Seo M."/>
            <person name="Sato S."/>
            <person name="Yamada T."/>
            <person name="Mori H."/>
            <person name="Tajima N."/>
            <person name="Moriyama T."/>
            <person name="Ikeuchi M."/>
            <person name="Watanabe M."/>
            <person name="Wada H."/>
            <person name="Kobayashi K."/>
            <person name="Saito M."/>
            <person name="Masuda T."/>
            <person name="Sasaki-Sekimoto Y."/>
            <person name="Mashiguchi K."/>
            <person name="Awai K."/>
            <person name="Shimojima M."/>
            <person name="Masuda S."/>
            <person name="Iwai M."/>
            <person name="Nobusawa T."/>
            <person name="Narise T."/>
            <person name="Kondo S."/>
            <person name="Saito H."/>
            <person name="Sato R."/>
            <person name="Murakawa M."/>
            <person name="Ihara Y."/>
            <person name="Oshima-Yamada Y."/>
            <person name="Ohtaka K."/>
            <person name="Satoh M."/>
            <person name="Sonobe K."/>
            <person name="Ishii M."/>
            <person name="Ohtani R."/>
            <person name="Kanamori-Sato M."/>
            <person name="Honoki R."/>
            <person name="Miyazaki D."/>
            <person name="Mochizuki H."/>
            <person name="Umetsu J."/>
            <person name="Higashi K."/>
            <person name="Shibata D."/>
            <person name="Kamiya Y."/>
            <person name="Sato N."/>
            <person name="Nakamura Y."/>
            <person name="Tabata S."/>
            <person name="Ida S."/>
            <person name="Kurokawa K."/>
            <person name="Ohta H."/>
        </authorList>
    </citation>
    <scope>NUCLEOTIDE SEQUENCE [LARGE SCALE GENOMIC DNA]</scope>
    <source>
        <strain evidence="2 3">NIES-2285</strain>
    </source>
</reference>
<sequence length="273" mass="30383">MRPLVPTWCTRSSTGTRGPSATKEPKARGGSMRKPGAYCGHCKRRDSHTEDECWEKHLDKRPEKWKQPRAEEPARPAYAAAEVGGEDDPMSPDFDPFTTWGAHLLPVQAPGVDVMAVGTPEDYPEVRPGSTMAQLDTEPAARARGSEAERMRAKAKEDRVRRGGPPPAFGQRGSGPHRTREQERQRRQQRQRRLRDRGLHRQARGGGGSRFGDEAEEEGSEEEGEDAEGAAEQAAEEDYGVEDKGDAADLTPADRAMQTIPARYRYFPPVKRR</sequence>
<feature type="compositionally biased region" description="Basic and acidic residues" evidence="1">
    <location>
        <begin position="139"/>
        <end position="161"/>
    </location>
</feature>
<feature type="compositionally biased region" description="Polar residues" evidence="1">
    <location>
        <begin position="9"/>
        <end position="19"/>
    </location>
</feature>
<feature type="compositionally biased region" description="Acidic residues" evidence="1">
    <location>
        <begin position="214"/>
        <end position="240"/>
    </location>
</feature>
<name>A0A1Y1IFG5_KLENI</name>
<evidence type="ECO:0000313" key="3">
    <source>
        <dbReference type="Proteomes" id="UP000054558"/>
    </source>
</evidence>
<feature type="region of interest" description="Disordered" evidence="1">
    <location>
        <begin position="116"/>
        <end position="273"/>
    </location>
</feature>
<feature type="region of interest" description="Disordered" evidence="1">
    <location>
        <begin position="1"/>
        <end position="97"/>
    </location>
</feature>
<evidence type="ECO:0000313" key="2">
    <source>
        <dbReference type="EMBL" id="GAQ86848.1"/>
    </source>
</evidence>
<organism evidence="2 3">
    <name type="scientific">Klebsormidium nitens</name>
    <name type="common">Green alga</name>
    <name type="synonym">Ulothrix nitens</name>
    <dbReference type="NCBI Taxonomy" id="105231"/>
    <lineage>
        <taxon>Eukaryota</taxon>
        <taxon>Viridiplantae</taxon>
        <taxon>Streptophyta</taxon>
        <taxon>Klebsormidiophyceae</taxon>
        <taxon>Klebsormidiales</taxon>
        <taxon>Klebsormidiaceae</taxon>
        <taxon>Klebsormidium</taxon>
    </lineage>
</organism>
<proteinExistence type="predicted"/>
<keyword evidence="3" id="KW-1185">Reference proteome</keyword>
<evidence type="ECO:0000256" key="1">
    <source>
        <dbReference type="SAM" id="MobiDB-lite"/>
    </source>
</evidence>
<protein>
    <submittedName>
        <fullName evidence="2">Uncharacterized protein</fullName>
    </submittedName>
</protein>